<proteinExistence type="inferred from homology"/>
<evidence type="ECO:0000256" key="1">
    <source>
        <dbReference type="ARBA" id="ARBA00006754"/>
    </source>
</evidence>
<evidence type="ECO:0000259" key="3">
    <source>
        <dbReference type="Pfam" id="PF13556"/>
    </source>
</evidence>
<protein>
    <submittedName>
        <fullName evidence="5">Helix-turn-helix domain-containing protein</fullName>
    </submittedName>
</protein>
<dbReference type="KEGG" id="aram:KAR29_05820"/>
<name>A0A9Q7AFU2_9BACT</name>
<sequence>MPKGARPMQADLAQKVADVAMATIGHHVIITDDRALVIGSSLPDRRGDLHSPSLKAMASRSEVVTTPDEALGLDRVRPGVTLPIELAGEIVGSVAIAGEPDEVVRFSQLVRREAEVFLKERMLLEAELLRDGARQHLIQEIYAFAGGEMDREFLLARGREIAIDLALPRLCLVIDVTPLGPDRKNAEGSERRRLAGEIEALFKRAQDLTAILGSDKFIVLPVLSGKERQTFVDAVAEGCRHLQESFRRRGREASFGIGPVADDLDALSLSLRRAWRALVLGRRIEGKPGVFFYEDFLLDDLLAGADRRLARTFIARSLGDLRDADDFDDLKTTLRAWMGDPFHPGQVARSLGIHRNTLTYRLDKIGRMTGQDLRDFRSLFSLELALRLADCPTLAERERGEMRT</sequence>
<dbReference type="Pfam" id="PF13556">
    <property type="entry name" value="HTH_30"/>
    <property type="match status" value="1"/>
</dbReference>
<dbReference type="InterPro" id="IPR051448">
    <property type="entry name" value="CdaR-like_regulators"/>
</dbReference>
<evidence type="ECO:0000259" key="4">
    <source>
        <dbReference type="Pfam" id="PF17853"/>
    </source>
</evidence>
<comment type="similarity">
    <text evidence="1">Belongs to the CdaR family.</text>
</comment>
<feature type="domain" description="PucR C-terminal helix-turn-helix" evidence="3">
    <location>
        <begin position="332"/>
        <end position="388"/>
    </location>
</feature>
<dbReference type="Gene3D" id="1.10.10.2840">
    <property type="entry name" value="PucR C-terminal helix-turn-helix domain"/>
    <property type="match status" value="1"/>
</dbReference>
<evidence type="ECO:0000313" key="5">
    <source>
        <dbReference type="EMBL" id="QTX33389.1"/>
    </source>
</evidence>
<dbReference type="InterPro" id="IPR025736">
    <property type="entry name" value="PucR_C-HTH_dom"/>
</dbReference>
<dbReference type="InterPro" id="IPR041522">
    <property type="entry name" value="CdaR_GGDEF"/>
</dbReference>
<keyword evidence="6" id="KW-1185">Reference proteome</keyword>
<dbReference type="EMBL" id="CP072943">
    <property type="protein sequence ID" value="QTX33389.1"/>
    <property type="molecule type" value="Genomic_DNA"/>
</dbReference>
<evidence type="ECO:0000313" key="6">
    <source>
        <dbReference type="Proteomes" id="UP000671879"/>
    </source>
</evidence>
<feature type="domain" description="CdaR GGDEF-like" evidence="4">
    <location>
        <begin position="150"/>
        <end position="278"/>
    </location>
</feature>
<dbReference type="RefSeq" id="WP_274374675.1">
    <property type="nucleotide sequence ID" value="NZ_CP072943.1"/>
</dbReference>
<dbReference type="AlphaFoldDB" id="A0A9Q7AFU2"/>
<dbReference type="Pfam" id="PF17853">
    <property type="entry name" value="GGDEF_2"/>
    <property type="match status" value="1"/>
</dbReference>
<dbReference type="Pfam" id="PF05651">
    <property type="entry name" value="Diacid_rec"/>
    <property type="match status" value="1"/>
</dbReference>
<evidence type="ECO:0000259" key="2">
    <source>
        <dbReference type="Pfam" id="PF05651"/>
    </source>
</evidence>
<gene>
    <name evidence="5" type="ORF">KAR29_05820</name>
</gene>
<organism evidence="5 6">
    <name type="scientific">Aminithiophilus ramosus</name>
    <dbReference type="NCBI Taxonomy" id="3029084"/>
    <lineage>
        <taxon>Bacteria</taxon>
        <taxon>Thermotogati</taxon>
        <taxon>Synergistota</taxon>
        <taxon>Synergistia</taxon>
        <taxon>Synergistales</taxon>
        <taxon>Aminithiophilaceae</taxon>
        <taxon>Aminithiophilus</taxon>
    </lineage>
</organism>
<dbReference type="InterPro" id="IPR008599">
    <property type="entry name" value="Diacid_rec"/>
</dbReference>
<feature type="domain" description="Putative sugar diacid recognition" evidence="2">
    <location>
        <begin position="9"/>
        <end position="140"/>
    </location>
</feature>
<dbReference type="InterPro" id="IPR042070">
    <property type="entry name" value="PucR_C-HTH_sf"/>
</dbReference>
<dbReference type="Proteomes" id="UP000671879">
    <property type="component" value="Chromosome"/>
</dbReference>
<dbReference type="PANTHER" id="PTHR33744">
    <property type="entry name" value="CARBOHYDRATE DIACID REGULATOR"/>
    <property type="match status" value="1"/>
</dbReference>
<accession>A0A9Q7AFU2</accession>
<dbReference type="PANTHER" id="PTHR33744:SF15">
    <property type="entry name" value="CARBOHYDRATE DIACID REGULATOR"/>
    <property type="match status" value="1"/>
</dbReference>
<reference evidence="6" key="1">
    <citation type="submission" date="2021-04" db="EMBL/GenBank/DDBJ databases">
        <title>A novel Synergistetes isolate from a pyrite-forming mixed culture.</title>
        <authorList>
            <person name="Bunk B."/>
            <person name="Sproer C."/>
            <person name="Spring S."/>
            <person name="Pester M."/>
        </authorList>
    </citation>
    <scope>NUCLEOTIDE SEQUENCE [LARGE SCALE GENOMIC DNA]</scope>
    <source>
        <strain evidence="6">J.5.4.2-T.3.5.2</strain>
    </source>
</reference>